<gene>
    <name evidence="1" type="ORF">EUGRSUZ_J00762</name>
</gene>
<accession>A0A059ACQ2</accession>
<dbReference type="EMBL" id="KK198762">
    <property type="protein sequence ID" value="KCW51170.1"/>
    <property type="molecule type" value="Genomic_DNA"/>
</dbReference>
<name>A0A059ACQ2_EUCGR</name>
<proteinExistence type="predicted"/>
<dbReference type="Gramene" id="KCW51170">
    <property type="protein sequence ID" value="KCW51170"/>
    <property type="gene ID" value="EUGRSUZ_J00762"/>
</dbReference>
<organism evidence="1">
    <name type="scientific">Eucalyptus grandis</name>
    <name type="common">Flooded gum</name>
    <dbReference type="NCBI Taxonomy" id="71139"/>
    <lineage>
        <taxon>Eukaryota</taxon>
        <taxon>Viridiplantae</taxon>
        <taxon>Streptophyta</taxon>
        <taxon>Embryophyta</taxon>
        <taxon>Tracheophyta</taxon>
        <taxon>Spermatophyta</taxon>
        <taxon>Magnoliopsida</taxon>
        <taxon>eudicotyledons</taxon>
        <taxon>Gunneridae</taxon>
        <taxon>Pentapetalae</taxon>
        <taxon>rosids</taxon>
        <taxon>malvids</taxon>
        <taxon>Myrtales</taxon>
        <taxon>Myrtaceae</taxon>
        <taxon>Myrtoideae</taxon>
        <taxon>Eucalypteae</taxon>
        <taxon>Eucalyptus</taxon>
    </lineage>
</organism>
<dbReference type="InParanoid" id="A0A059ACQ2"/>
<reference evidence="1" key="1">
    <citation type="submission" date="2013-07" db="EMBL/GenBank/DDBJ databases">
        <title>The genome of Eucalyptus grandis.</title>
        <authorList>
            <person name="Schmutz J."/>
            <person name="Hayes R."/>
            <person name="Myburg A."/>
            <person name="Tuskan G."/>
            <person name="Grattapaglia D."/>
            <person name="Rokhsar D.S."/>
        </authorList>
    </citation>
    <scope>NUCLEOTIDE SEQUENCE</scope>
    <source>
        <tissue evidence="1">Leaf extractions</tissue>
    </source>
</reference>
<dbReference type="AlphaFoldDB" id="A0A059ACQ2"/>
<sequence length="128" mass="14422">MTIRYNFKQGPHIEFTSSEVRNIARLASMQAKHFPTFRAPCFSTVKTEASPEHGGTCIEPVNMLRLLQKLIHVSSWAKQRKPSLSSTSLSSVDNPIDRGTRIFPPNCIIIRSFGYTAFTLQIEKGKPQ</sequence>
<protein>
    <submittedName>
        <fullName evidence="1">Uncharacterized protein</fullName>
    </submittedName>
</protein>
<evidence type="ECO:0000313" key="1">
    <source>
        <dbReference type="EMBL" id="KCW51170.1"/>
    </source>
</evidence>